<name>A0ABS4FTJ6_9BACL</name>
<dbReference type="Pfam" id="PF01479">
    <property type="entry name" value="S4"/>
    <property type="match status" value="1"/>
</dbReference>
<dbReference type="Pfam" id="PF00849">
    <property type="entry name" value="PseudoU_synth_2"/>
    <property type="match status" value="1"/>
</dbReference>
<dbReference type="PANTHER" id="PTHR47683">
    <property type="entry name" value="PSEUDOURIDINE SYNTHASE FAMILY PROTEIN-RELATED"/>
    <property type="match status" value="1"/>
</dbReference>
<dbReference type="InterPro" id="IPR006145">
    <property type="entry name" value="PsdUridine_synth_RsuA/RluA"/>
</dbReference>
<dbReference type="Gene3D" id="3.30.70.580">
    <property type="entry name" value="Pseudouridine synthase I, catalytic domain, N-terminal subdomain"/>
    <property type="match status" value="1"/>
</dbReference>
<dbReference type="PANTHER" id="PTHR47683:SF4">
    <property type="entry name" value="PSEUDOURIDINE SYNTHASE"/>
    <property type="match status" value="1"/>
</dbReference>
<dbReference type="SUPFAM" id="SSF55174">
    <property type="entry name" value="Alpha-L RNA-binding motif"/>
    <property type="match status" value="1"/>
</dbReference>
<accession>A0ABS4FTJ6</accession>
<dbReference type="GO" id="GO:0160136">
    <property type="term" value="F:16S rRNA pseudouridine(516) synthase activity"/>
    <property type="evidence" value="ECO:0007669"/>
    <property type="project" value="UniProtKB-EC"/>
</dbReference>
<evidence type="ECO:0000313" key="8">
    <source>
        <dbReference type="Proteomes" id="UP001519272"/>
    </source>
</evidence>
<comment type="similarity">
    <text evidence="1 5">Belongs to the pseudouridine synthase RsuA family.</text>
</comment>
<evidence type="ECO:0000256" key="3">
    <source>
        <dbReference type="ARBA" id="ARBA00023235"/>
    </source>
</evidence>
<dbReference type="InterPro" id="IPR042092">
    <property type="entry name" value="PsdUridine_s_RsuA/RluB/E/F_cat"/>
</dbReference>
<evidence type="ECO:0000256" key="4">
    <source>
        <dbReference type="PROSITE-ProRule" id="PRU00182"/>
    </source>
</evidence>
<dbReference type="SMART" id="SM00363">
    <property type="entry name" value="S4"/>
    <property type="match status" value="1"/>
</dbReference>
<evidence type="ECO:0000256" key="5">
    <source>
        <dbReference type="RuleBase" id="RU003887"/>
    </source>
</evidence>
<dbReference type="CDD" id="cd00165">
    <property type="entry name" value="S4"/>
    <property type="match status" value="1"/>
</dbReference>
<dbReference type="InterPro" id="IPR020094">
    <property type="entry name" value="TruA/RsuA/RluB/E/F_N"/>
</dbReference>
<keyword evidence="3 5" id="KW-0413">Isomerase</keyword>
<dbReference type="InterPro" id="IPR018496">
    <property type="entry name" value="PsdUridine_synth_RsuA/RluB_CS"/>
</dbReference>
<dbReference type="InterPro" id="IPR000748">
    <property type="entry name" value="PsdUridine_synth_RsuA/RluB/E/F"/>
</dbReference>
<keyword evidence="8" id="KW-1185">Reference proteome</keyword>
<dbReference type="PROSITE" id="PS50889">
    <property type="entry name" value="S4"/>
    <property type="match status" value="1"/>
</dbReference>
<dbReference type="InterPro" id="IPR036986">
    <property type="entry name" value="S4_RNA-bd_sf"/>
</dbReference>
<keyword evidence="2 4" id="KW-0694">RNA-binding</keyword>
<dbReference type="EC" id="5.4.99.-" evidence="5"/>
<gene>
    <name evidence="7" type="ORF">J2Z32_002548</name>
</gene>
<dbReference type="EMBL" id="JAGGKG010000011">
    <property type="protein sequence ID" value="MBP1905900.1"/>
    <property type="molecule type" value="Genomic_DNA"/>
</dbReference>
<organism evidence="7 8">
    <name type="scientific">Paenibacillus turicensis</name>
    <dbReference type="NCBI Taxonomy" id="160487"/>
    <lineage>
        <taxon>Bacteria</taxon>
        <taxon>Bacillati</taxon>
        <taxon>Bacillota</taxon>
        <taxon>Bacilli</taxon>
        <taxon>Bacillales</taxon>
        <taxon>Paenibacillaceae</taxon>
        <taxon>Paenibacillus</taxon>
    </lineage>
</organism>
<evidence type="ECO:0000259" key="6">
    <source>
        <dbReference type="SMART" id="SM00363"/>
    </source>
</evidence>
<feature type="domain" description="RNA-binding S4" evidence="6">
    <location>
        <begin position="20"/>
        <end position="85"/>
    </location>
</feature>
<evidence type="ECO:0000313" key="7">
    <source>
        <dbReference type="EMBL" id="MBP1905900.1"/>
    </source>
</evidence>
<dbReference type="CDD" id="cd02553">
    <property type="entry name" value="PseudoU_synth_RsuA"/>
    <property type="match status" value="1"/>
</dbReference>
<dbReference type="NCBIfam" id="TIGR00093">
    <property type="entry name" value="pseudouridine synthase"/>
    <property type="match status" value="1"/>
</dbReference>
<dbReference type="InterPro" id="IPR050343">
    <property type="entry name" value="RsuA_PseudoU_synthase"/>
</dbReference>
<reference evidence="7 8" key="1">
    <citation type="submission" date="2021-03" db="EMBL/GenBank/DDBJ databases">
        <title>Genomic Encyclopedia of Type Strains, Phase IV (KMG-IV): sequencing the most valuable type-strain genomes for metagenomic binning, comparative biology and taxonomic classification.</title>
        <authorList>
            <person name="Goeker M."/>
        </authorList>
    </citation>
    <scope>NUCLEOTIDE SEQUENCE [LARGE SCALE GENOMIC DNA]</scope>
    <source>
        <strain evidence="7 8">DSM 14349</strain>
    </source>
</reference>
<evidence type="ECO:0000256" key="1">
    <source>
        <dbReference type="ARBA" id="ARBA00008348"/>
    </source>
</evidence>
<sequence>MNTQQAGGGRKMEGQRKKQARIDKVLGNLGIGSRSEIKKMAKQGRITLNGKVVKDSGTQCDPECDHIQVDGSDIVYREFIYLMLHKPAGVISATEDKFDKTVLDLISPQDQVFSPFPVGRLDKDTEGLLLLTNDGQLAHDLLSPRKHVPKIYEAKVVGALHPEHIELFKLGVTLDDGYVTMPAVLTILEQGDENQPSLISLTISEGKFHQVKRMFQAIGCEVVYLKRLAMGSLKLDETLPKGKYRELTEDELQQLRASNQ</sequence>
<protein>
    <recommendedName>
        <fullName evidence="5">Pseudouridine synthase</fullName>
        <ecNumber evidence="5">5.4.99.-</ecNumber>
    </recommendedName>
</protein>
<dbReference type="InterPro" id="IPR002942">
    <property type="entry name" value="S4_RNA-bd"/>
</dbReference>
<comment type="caution">
    <text evidence="7">The sequence shown here is derived from an EMBL/GenBank/DDBJ whole genome shotgun (WGS) entry which is preliminary data.</text>
</comment>
<dbReference type="Proteomes" id="UP001519272">
    <property type="component" value="Unassembled WGS sequence"/>
</dbReference>
<dbReference type="InterPro" id="IPR020103">
    <property type="entry name" value="PsdUridine_synth_cat_dom_sf"/>
</dbReference>
<dbReference type="Gene3D" id="3.10.290.10">
    <property type="entry name" value="RNA-binding S4 domain"/>
    <property type="match status" value="1"/>
</dbReference>
<proteinExistence type="inferred from homology"/>
<dbReference type="SUPFAM" id="SSF55120">
    <property type="entry name" value="Pseudouridine synthase"/>
    <property type="match status" value="1"/>
</dbReference>
<dbReference type="PROSITE" id="PS01149">
    <property type="entry name" value="PSI_RSU"/>
    <property type="match status" value="1"/>
</dbReference>
<dbReference type="Gene3D" id="3.30.70.1560">
    <property type="entry name" value="Alpha-L RNA-binding motif"/>
    <property type="match status" value="1"/>
</dbReference>
<evidence type="ECO:0000256" key="2">
    <source>
        <dbReference type="ARBA" id="ARBA00022884"/>
    </source>
</evidence>